<dbReference type="KEGG" id="ppp:112295356"/>
<feature type="signal peptide" evidence="1">
    <location>
        <begin position="1"/>
        <end position="32"/>
    </location>
</feature>
<dbReference type="EnsemblPlants" id="Pp3c18_15900V3.6">
    <property type="protein sequence ID" value="Pp3c18_15900V3.6"/>
    <property type="gene ID" value="Pp3c18_15900"/>
</dbReference>
<reference evidence="3 4" key="2">
    <citation type="journal article" date="2018" name="Plant J.">
        <title>The Physcomitrella patens chromosome-scale assembly reveals moss genome structure and evolution.</title>
        <authorList>
            <person name="Lang D."/>
            <person name="Ullrich K.K."/>
            <person name="Murat F."/>
            <person name="Fuchs J."/>
            <person name="Jenkins J."/>
            <person name="Haas F.B."/>
            <person name="Piednoel M."/>
            <person name="Gundlach H."/>
            <person name="Van Bel M."/>
            <person name="Meyberg R."/>
            <person name="Vives C."/>
            <person name="Morata J."/>
            <person name="Symeonidi A."/>
            <person name="Hiss M."/>
            <person name="Muchero W."/>
            <person name="Kamisugi Y."/>
            <person name="Saleh O."/>
            <person name="Blanc G."/>
            <person name="Decker E.L."/>
            <person name="van Gessel N."/>
            <person name="Grimwood J."/>
            <person name="Hayes R.D."/>
            <person name="Graham S.W."/>
            <person name="Gunter L.E."/>
            <person name="McDaniel S.F."/>
            <person name="Hoernstein S.N.W."/>
            <person name="Larsson A."/>
            <person name="Li F.W."/>
            <person name="Perroud P.F."/>
            <person name="Phillips J."/>
            <person name="Ranjan P."/>
            <person name="Rokshar D.S."/>
            <person name="Rothfels C.J."/>
            <person name="Schneider L."/>
            <person name="Shu S."/>
            <person name="Stevenson D.W."/>
            <person name="Thummler F."/>
            <person name="Tillich M."/>
            <person name="Villarreal Aguilar J.C."/>
            <person name="Widiez T."/>
            <person name="Wong G.K."/>
            <person name="Wymore A."/>
            <person name="Zhang Y."/>
            <person name="Zimmer A.D."/>
            <person name="Quatrano R.S."/>
            <person name="Mayer K.F.X."/>
            <person name="Goodstein D."/>
            <person name="Casacuberta J.M."/>
            <person name="Vandepoele K."/>
            <person name="Reski R."/>
            <person name="Cuming A.C."/>
            <person name="Tuskan G.A."/>
            <person name="Maumus F."/>
            <person name="Salse J."/>
            <person name="Schmutz J."/>
            <person name="Rensing S.A."/>
        </authorList>
    </citation>
    <scope>NUCLEOTIDE SEQUENCE [LARGE SCALE GENOMIC DNA]</scope>
    <source>
        <strain evidence="3 4">cv. Gransden 2004</strain>
    </source>
</reference>
<dbReference type="PANTHER" id="PTHR33916:SF1">
    <property type="entry name" value="EXPANSIN-LIKE EG45 DOMAIN-CONTAINING PROTEIN"/>
    <property type="match status" value="1"/>
</dbReference>
<dbReference type="OMA" id="YHNYSRL"/>
<dbReference type="GeneID" id="112295356"/>
<dbReference type="RefSeq" id="XP_024402607.1">
    <property type="nucleotide sequence ID" value="XM_024546839.2"/>
</dbReference>
<dbReference type="Gramene" id="Pp3c18_15900V3.4">
    <property type="protein sequence ID" value="Pp3c18_15900V3.4"/>
    <property type="gene ID" value="Pp3c18_15900"/>
</dbReference>
<protein>
    <recommendedName>
        <fullName evidence="2">DUF7705 domain-containing protein</fullName>
    </recommendedName>
</protein>
<evidence type="ECO:0000259" key="2">
    <source>
        <dbReference type="Pfam" id="PF24804"/>
    </source>
</evidence>
<dbReference type="InterPro" id="IPR056122">
    <property type="entry name" value="DUF7705"/>
</dbReference>
<feature type="chain" id="PRO_5044657780" description="DUF7705 domain-containing protein" evidence="1">
    <location>
        <begin position="33"/>
        <end position="542"/>
    </location>
</feature>
<sequence length="542" mass="59774">MSNMQKIASCALLLLRTGSCLLILLQIPLGGAYTTADKGIVSSLRVPRGRSVLGDPGMKSEKVRVAVEGWNFCNRVGIESPAAPSPRWADCTDINCGNSHTPGTDRCVAKHQVTDLDNNLKTGESFPSGTFEVSNDADLYVVEKEKYLASLCEENSSGEPWHFWMIMLKNGNYDESSSLCRNFAGKPVKFFNPRNESELSAFPCFGPGCMNQPVVFQNWSNPLETVDEGSQASDSRPTLSGSIYGTYDVDQAESIGSNDFGNASYFSVTWTKNETSGSWIFAHKLTVSPKYPWLMLYLRADATSGVSGGYPWETRGMMRKVPSSPNFKVVVTLNVIEGGGRASQFYLIDIGGCWKNSGEACDGNMDTDVTRYVEMIINPQTPSWCRPDNLALCPPYHTAINGTRIPRTDTNNFPYTAYHLYCSPPNALNAEKPFSVCDPFSNPQPQELMQLLPHPEWAVHGYPEKKGDGWVGDPRTWILDVGALSNRLYFYQEPDTPPALRVWPSVDVGTEVYVSSQPATAEWTISDFDILITSSEDIPALA</sequence>
<gene>
    <name evidence="3" type="primary">LOC112295356</name>
</gene>
<dbReference type="Proteomes" id="UP000006727">
    <property type="component" value="Chromosome 18"/>
</dbReference>
<keyword evidence="4" id="KW-1185">Reference proteome</keyword>
<dbReference type="Gramene" id="Pp3c18_15900V3.3">
    <property type="protein sequence ID" value="Pp3c18_15900V3.3"/>
    <property type="gene ID" value="Pp3c18_15900"/>
</dbReference>
<proteinExistence type="predicted"/>
<accession>A0A7I4BFN8</accession>
<dbReference type="AlphaFoldDB" id="A0A7I4BFN8"/>
<feature type="domain" description="DUF7705" evidence="2">
    <location>
        <begin position="51"/>
        <end position="532"/>
    </location>
</feature>
<reference evidence="3" key="3">
    <citation type="submission" date="2020-12" db="UniProtKB">
        <authorList>
            <consortium name="EnsemblPlants"/>
        </authorList>
    </citation>
    <scope>IDENTIFICATION</scope>
</reference>
<evidence type="ECO:0000313" key="4">
    <source>
        <dbReference type="Proteomes" id="UP000006727"/>
    </source>
</evidence>
<dbReference type="EnsemblPlants" id="Pp3c18_15900V3.4">
    <property type="protein sequence ID" value="Pp3c18_15900V3.4"/>
    <property type="gene ID" value="Pp3c18_15900"/>
</dbReference>
<dbReference type="EnsemblPlants" id="Pp3c18_15900V3.3">
    <property type="protein sequence ID" value="Pp3c18_15900V3.3"/>
    <property type="gene ID" value="Pp3c18_15900"/>
</dbReference>
<dbReference type="Gramene" id="Pp3c18_15900V3.6">
    <property type="protein sequence ID" value="Pp3c18_15900V3.6"/>
    <property type="gene ID" value="Pp3c18_15900"/>
</dbReference>
<organism evidence="3 4">
    <name type="scientific">Physcomitrium patens</name>
    <name type="common">Spreading-leaved earth moss</name>
    <name type="synonym">Physcomitrella patens</name>
    <dbReference type="NCBI Taxonomy" id="3218"/>
    <lineage>
        <taxon>Eukaryota</taxon>
        <taxon>Viridiplantae</taxon>
        <taxon>Streptophyta</taxon>
        <taxon>Embryophyta</taxon>
        <taxon>Bryophyta</taxon>
        <taxon>Bryophytina</taxon>
        <taxon>Bryopsida</taxon>
        <taxon>Funariidae</taxon>
        <taxon>Funariales</taxon>
        <taxon>Funariaceae</taxon>
        <taxon>Physcomitrium</taxon>
    </lineage>
</organism>
<evidence type="ECO:0000313" key="3">
    <source>
        <dbReference type="EnsemblPlants" id="Pp3c18_15900V3.4"/>
    </source>
</evidence>
<dbReference type="Pfam" id="PF24804">
    <property type="entry name" value="DUF7705"/>
    <property type="match status" value="1"/>
</dbReference>
<dbReference type="EMBL" id="ABEU02000018">
    <property type="status" value="NOT_ANNOTATED_CDS"/>
    <property type="molecule type" value="Genomic_DNA"/>
</dbReference>
<reference evidence="3 4" key="1">
    <citation type="journal article" date="2008" name="Science">
        <title>The Physcomitrella genome reveals evolutionary insights into the conquest of land by plants.</title>
        <authorList>
            <person name="Rensing S."/>
            <person name="Lang D."/>
            <person name="Zimmer A."/>
            <person name="Terry A."/>
            <person name="Salamov A."/>
            <person name="Shapiro H."/>
            <person name="Nishiyama T."/>
            <person name="Perroud P.-F."/>
            <person name="Lindquist E."/>
            <person name="Kamisugi Y."/>
            <person name="Tanahashi T."/>
            <person name="Sakakibara K."/>
            <person name="Fujita T."/>
            <person name="Oishi K."/>
            <person name="Shin-I T."/>
            <person name="Kuroki Y."/>
            <person name="Toyoda A."/>
            <person name="Suzuki Y."/>
            <person name="Hashimoto A."/>
            <person name="Yamaguchi K."/>
            <person name="Sugano A."/>
            <person name="Kohara Y."/>
            <person name="Fujiyama A."/>
            <person name="Anterola A."/>
            <person name="Aoki S."/>
            <person name="Ashton N."/>
            <person name="Barbazuk W.B."/>
            <person name="Barker E."/>
            <person name="Bennetzen J."/>
            <person name="Bezanilla M."/>
            <person name="Blankenship R."/>
            <person name="Cho S.H."/>
            <person name="Dutcher S."/>
            <person name="Estelle M."/>
            <person name="Fawcett J.A."/>
            <person name="Gundlach H."/>
            <person name="Hanada K."/>
            <person name="Heyl A."/>
            <person name="Hicks K.A."/>
            <person name="Hugh J."/>
            <person name="Lohr M."/>
            <person name="Mayer K."/>
            <person name="Melkozernov A."/>
            <person name="Murata T."/>
            <person name="Nelson D."/>
            <person name="Pils B."/>
            <person name="Prigge M."/>
            <person name="Reiss B."/>
            <person name="Renner T."/>
            <person name="Rombauts S."/>
            <person name="Rushton P."/>
            <person name="Sanderfoot A."/>
            <person name="Schween G."/>
            <person name="Shiu S.-H."/>
            <person name="Stueber K."/>
            <person name="Theodoulou F.L."/>
            <person name="Tu H."/>
            <person name="Van de Peer Y."/>
            <person name="Verrier P.J."/>
            <person name="Waters E."/>
            <person name="Wood A."/>
            <person name="Yang L."/>
            <person name="Cove D."/>
            <person name="Cuming A."/>
            <person name="Hasebe M."/>
            <person name="Lucas S."/>
            <person name="Mishler D.B."/>
            <person name="Reski R."/>
            <person name="Grigoriev I."/>
            <person name="Quatrano R.S."/>
            <person name="Boore J.L."/>
        </authorList>
    </citation>
    <scope>NUCLEOTIDE SEQUENCE [LARGE SCALE GENOMIC DNA]</scope>
    <source>
        <strain evidence="3 4">cv. Gransden 2004</strain>
    </source>
</reference>
<name>A0A7I4BFN8_PHYPA</name>
<keyword evidence="1" id="KW-0732">Signal</keyword>
<dbReference type="PANTHER" id="PTHR33916">
    <property type="entry name" value="EXPANSIN-LIKE EG45 DOMAIN-CONTAINING PROTEIN"/>
    <property type="match status" value="1"/>
</dbReference>
<dbReference type="OrthoDB" id="1901892at2759"/>
<evidence type="ECO:0000256" key="1">
    <source>
        <dbReference type="SAM" id="SignalP"/>
    </source>
</evidence>